<sequence>MGLKSREPSKGRSLNAEEFFHGMAVERLRVLLSPPEGVNRVAFLSKPTPELTPLPAPRLKYSAPMTNDVYNLPVRVLPAQSRGLESGRLSELRRLSKENHDLKFEMKLLLEKTEDLVNENEMVGEEVKGVLDLCRRLSEKSKDARLTNQCTQTVGDYALLEAEKTEAVRKVSEAVKTARESETRRHELEIELSSARIHIEELKAKSSFSTELETRLGSLTAELHSERRKRSEFEMEFAKTQSRLDEVLSDSRRMECKLQKDVAKLNASKKLLENECESTKRDCEMMERDFEMKLARKQNEIDCLREKAEKIGHLWRIDKEKCSMLSDSLENYRRQLETFESYRPKAQPLATPNWDELQVLNQKFMAYVETKNSETASELEKLVAKQTNILQRLKDECLLLTKKLDDAHKKHKEDCSRINEENLILLSRLRDVTTLWDSMQSETDLRSKISCLSGVVGTLKTELRAKAVKESAEET</sequence>
<dbReference type="InterPro" id="IPR031887">
    <property type="entry name" value="SDCCAG8"/>
</dbReference>
<proteinExistence type="predicted"/>
<dbReference type="GO" id="GO:0007098">
    <property type="term" value="P:centrosome cycle"/>
    <property type="evidence" value="ECO:0007669"/>
    <property type="project" value="InterPro"/>
</dbReference>
<dbReference type="AlphaFoldDB" id="A0A7R9BVK0"/>
<accession>A0A7R9BVK0</accession>
<dbReference type="GO" id="GO:0030010">
    <property type="term" value="P:establishment of cell polarity"/>
    <property type="evidence" value="ECO:0007669"/>
    <property type="project" value="TreeGrafter"/>
</dbReference>
<organism evidence="2">
    <name type="scientific">Notodromas monacha</name>
    <dbReference type="NCBI Taxonomy" id="399045"/>
    <lineage>
        <taxon>Eukaryota</taxon>
        <taxon>Metazoa</taxon>
        <taxon>Ecdysozoa</taxon>
        <taxon>Arthropoda</taxon>
        <taxon>Crustacea</taxon>
        <taxon>Oligostraca</taxon>
        <taxon>Ostracoda</taxon>
        <taxon>Podocopa</taxon>
        <taxon>Podocopida</taxon>
        <taxon>Cypridocopina</taxon>
        <taxon>Cypridoidea</taxon>
        <taxon>Cyprididae</taxon>
        <taxon>Notodromas</taxon>
    </lineage>
</organism>
<dbReference type="Proteomes" id="UP000678499">
    <property type="component" value="Unassembled WGS sequence"/>
</dbReference>
<feature type="coiled-coil region" evidence="1">
    <location>
        <begin position="262"/>
        <end position="314"/>
    </location>
</feature>
<dbReference type="EMBL" id="OA884892">
    <property type="protein sequence ID" value="CAD7281423.1"/>
    <property type="molecule type" value="Genomic_DNA"/>
</dbReference>
<evidence type="ECO:0000256" key="1">
    <source>
        <dbReference type="SAM" id="Coils"/>
    </source>
</evidence>
<dbReference type="OrthoDB" id="10252347at2759"/>
<keyword evidence="1" id="KW-0175">Coiled coil</keyword>
<reference evidence="2" key="1">
    <citation type="submission" date="2020-11" db="EMBL/GenBank/DDBJ databases">
        <authorList>
            <person name="Tran Van P."/>
        </authorList>
    </citation>
    <scope>NUCLEOTIDE SEQUENCE</scope>
</reference>
<dbReference type="EMBL" id="CAJPEX010002855">
    <property type="protein sequence ID" value="CAG0921575.1"/>
    <property type="molecule type" value="Genomic_DNA"/>
</dbReference>
<dbReference type="GO" id="GO:0005814">
    <property type="term" value="C:centriole"/>
    <property type="evidence" value="ECO:0007669"/>
    <property type="project" value="TreeGrafter"/>
</dbReference>
<protein>
    <submittedName>
        <fullName evidence="2">Uncharacterized protein</fullName>
    </submittedName>
</protein>
<dbReference type="GO" id="GO:0001764">
    <property type="term" value="P:neuron migration"/>
    <property type="evidence" value="ECO:0007669"/>
    <property type="project" value="TreeGrafter"/>
</dbReference>
<dbReference type="GO" id="GO:0005813">
    <property type="term" value="C:centrosome"/>
    <property type="evidence" value="ECO:0007669"/>
    <property type="project" value="InterPro"/>
</dbReference>
<gene>
    <name evidence="2" type="ORF">NMOB1V02_LOCUS9069</name>
</gene>
<keyword evidence="3" id="KW-1185">Reference proteome</keyword>
<evidence type="ECO:0000313" key="3">
    <source>
        <dbReference type="Proteomes" id="UP000678499"/>
    </source>
</evidence>
<feature type="coiled-coil region" evidence="1">
    <location>
        <begin position="376"/>
        <end position="410"/>
    </location>
</feature>
<dbReference type="GO" id="GO:0035148">
    <property type="term" value="P:tube formation"/>
    <property type="evidence" value="ECO:0007669"/>
    <property type="project" value="TreeGrafter"/>
</dbReference>
<dbReference type="PANTHER" id="PTHR34343:SF1">
    <property type="entry name" value="SEROLOGICALLY DEFINED COLON CANCER ANTIGEN 8"/>
    <property type="match status" value="1"/>
</dbReference>
<evidence type="ECO:0000313" key="2">
    <source>
        <dbReference type="EMBL" id="CAD7281423.1"/>
    </source>
</evidence>
<name>A0A7R9BVK0_9CRUS</name>
<dbReference type="PANTHER" id="PTHR34343">
    <property type="entry name" value="SEROLOGICALLY DEFINED COLON CANCER ANTIGEN 8"/>
    <property type="match status" value="1"/>
</dbReference>